<evidence type="ECO:0000313" key="2">
    <source>
        <dbReference type="Proteomes" id="UP000596202"/>
    </source>
</evidence>
<accession>A0A9Q6ZAS6</accession>
<protein>
    <submittedName>
        <fullName evidence="1">Uncharacterized protein</fullName>
    </submittedName>
</protein>
<organism evidence="1 2">
    <name type="scientific">Myroides odoratus</name>
    <name type="common">Flavobacterium odoratum</name>
    <dbReference type="NCBI Taxonomy" id="256"/>
    <lineage>
        <taxon>Bacteria</taxon>
        <taxon>Pseudomonadati</taxon>
        <taxon>Bacteroidota</taxon>
        <taxon>Flavobacteriia</taxon>
        <taxon>Flavobacteriales</taxon>
        <taxon>Flavobacteriaceae</taxon>
        <taxon>Myroides</taxon>
    </lineage>
</organism>
<gene>
    <name evidence="1" type="ORF">I6I88_12030</name>
</gene>
<name>A0A9Q6ZAS6_MYROD</name>
<sequence>MKHTEDNFLPQELFEELQNYCLNTDFQRIKLGEKEFDILETPKEILPYLQEEGHELIVTFIRQATPDFDTDLRIHADNIIQGEKTALAKVLYINPKDGTTENGTAFWKHHIHGEELPEDVTNEEFNRLITEDANDWEKWSIQQILFSEPNRLVTYKSNLFHSKFPAKIHNGKRIVLVAFYKKFEHQFKELSIEEVNENRSSAYEYLNFEKDE</sequence>
<dbReference type="RefSeq" id="WP_002986342.1">
    <property type="nucleotide sequence ID" value="NZ_CP068108.1"/>
</dbReference>
<evidence type="ECO:0000313" key="1">
    <source>
        <dbReference type="EMBL" id="QQT98940.1"/>
    </source>
</evidence>
<dbReference type="OrthoDB" id="4048724at2"/>
<dbReference type="AlphaFoldDB" id="A0A9Q6ZAS6"/>
<dbReference type="EMBL" id="CP068108">
    <property type="protein sequence ID" value="QQT98940.1"/>
    <property type="molecule type" value="Genomic_DNA"/>
</dbReference>
<reference evidence="1 2" key="1">
    <citation type="submission" date="2021-01" db="EMBL/GenBank/DDBJ databases">
        <title>FDA dAtabase for Regulatory Grade micrObial Sequences (FDA-ARGOS): Supporting development and validation of Infectious Disease Dx tests.</title>
        <authorList>
            <person name="Sproer C."/>
            <person name="Gronow S."/>
            <person name="Severitt S."/>
            <person name="Schroder I."/>
            <person name="Tallon L."/>
            <person name="Sadzewicz L."/>
            <person name="Zhao X."/>
            <person name="Boylan J."/>
            <person name="Ott S."/>
            <person name="Bowen H."/>
            <person name="Vavikolanu K."/>
            <person name="Mehta A."/>
            <person name="Aluvathingal J."/>
            <person name="Nadendla S."/>
            <person name="Lowell S."/>
            <person name="Myers T."/>
            <person name="Yan Y."/>
            <person name="Sichtig H."/>
        </authorList>
    </citation>
    <scope>NUCLEOTIDE SEQUENCE [LARGE SCALE GENOMIC DNA]</scope>
    <source>
        <strain evidence="1 2">FDAARGOS_1131</strain>
    </source>
</reference>
<dbReference type="GeneID" id="93528392"/>
<dbReference type="Proteomes" id="UP000596202">
    <property type="component" value="Chromosome"/>
</dbReference>
<proteinExistence type="predicted"/>